<accession>A0ABW0G2C7</accession>
<dbReference type="InterPro" id="IPR010998">
    <property type="entry name" value="Integrase_recombinase_N"/>
</dbReference>
<dbReference type="InterPro" id="IPR002104">
    <property type="entry name" value="Integrase_catalytic"/>
</dbReference>
<reference evidence="7" key="1">
    <citation type="journal article" date="2019" name="Int. J. Syst. Evol. Microbiol.">
        <title>The Global Catalogue of Microorganisms (GCM) 10K type strain sequencing project: providing services to taxonomists for standard genome sequencing and annotation.</title>
        <authorList>
            <consortium name="The Broad Institute Genomics Platform"/>
            <consortium name="The Broad Institute Genome Sequencing Center for Infectious Disease"/>
            <person name="Wu L."/>
            <person name="Ma J."/>
        </authorList>
    </citation>
    <scope>NUCLEOTIDE SEQUENCE [LARGE SCALE GENOMIC DNA]</scope>
    <source>
        <strain evidence="7">CCUG 58760</strain>
    </source>
</reference>
<evidence type="ECO:0000313" key="6">
    <source>
        <dbReference type="EMBL" id="MFC5354528.1"/>
    </source>
</evidence>
<keyword evidence="3" id="KW-0238">DNA-binding</keyword>
<comment type="similarity">
    <text evidence="1">Belongs to the 'phage' integrase family.</text>
</comment>
<dbReference type="InterPro" id="IPR004107">
    <property type="entry name" value="Integrase_SAM-like_N"/>
</dbReference>
<feature type="domain" description="Tyr recombinase" evidence="5">
    <location>
        <begin position="204"/>
        <end position="405"/>
    </location>
</feature>
<gene>
    <name evidence="6" type="ORF">ACFPMG_05860</name>
</gene>
<dbReference type="Gene3D" id="1.10.150.130">
    <property type="match status" value="1"/>
</dbReference>
<dbReference type="Proteomes" id="UP001596166">
    <property type="component" value="Unassembled WGS sequence"/>
</dbReference>
<name>A0ABW0G2C7_9PROT</name>
<dbReference type="InterPro" id="IPR050090">
    <property type="entry name" value="Tyrosine_recombinase_XerCD"/>
</dbReference>
<dbReference type="EMBL" id="JBHSLC010000007">
    <property type="protein sequence ID" value="MFC5354528.1"/>
    <property type="molecule type" value="Genomic_DNA"/>
</dbReference>
<dbReference type="CDD" id="cd00397">
    <property type="entry name" value="DNA_BRE_C"/>
    <property type="match status" value="1"/>
</dbReference>
<dbReference type="Pfam" id="PF00589">
    <property type="entry name" value="Phage_integrase"/>
    <property type="match status" value="1"/>
</dbReference>
<evidence type="ECO:0000256" key="1">
    <source>
        <dbReference type="ARBA" id="ARBA00008857"/>
    </source>
</evidence>
<sequence length="409" mass="47389">MADVVVEKLRGGDIVLYTRSETKKAVISYRLRVPGETNKYERKSTGYTDLHNARRVAEERYDQLAFRQRRGLSAFAPTFEQMAKAYLERIERRIEDGTLSKTRAHTQKTIIKHYLMPFFGEMVADEITKPVVEQYHNWRRDLYAEKVPYPSHIRRSTNGKRTYTANAETFNNTVINLIFDHAADANLLAPAETLKLSRVGNGGKRRGYFTDEQLQQIYAEMRERIKVAGGHTYRRHYAVVFYHYVTILLHTGMRVGELRSLRWCDVVPFRKGDVEYCELRVVGKTGKRTMVALPEAVTSFNALRAFYRETSDTADENPLCIINFDRTPVGSFHLQFARILHKLGYKRDQQGQECSIYSLRHTYITKRLLAGVNIHLLARNCGTSVRQIEKNYDHVIPRMKVEELVQLAG</sequence>
<dbReference type="InterPro" id="IPR011010">
    <property type="entry name" value="DNA_brk_join_enz"/>
</dbReference>
<dbReference type="PANTHER" id="PTHR30349:SF41">
    <property type="entry name" value="INTEGRASE_RECOMBINASE PROTEIN MJ0367-RELATED"/>
    <property type="match status" value="1"/>
</dbReference>
<evidence type="ECO:0000256" key="3">
    <source>
        <dbReference type="ARBA" id="ARBA00023125"/>
    </source>
</evidence>
<dbReference type="PROSITE" id="PS51898">
    <property type="entry name" value="TYR_RECOMBINASE"/>
    <property type="match status" value="1"/>
</dbReference>
<protein>
    <submittedName>
        <fullName evidence="6">Tyrosine-type recombinase/integrase</fullName>
    </submittedName>
</protein>
<evidence type="ECO:0000259" key="5">
    <source>
        <dbReference type="PROSITE" id="PS51898"/>
    </source>
</evidence>
<keyword evidence="4" id="KW-0233">DNA recombination</keyword>
<evidence type="ECO:0000256" key="2">
    <source>
        <dbReference type="ARBA" id="ARBA00022908"/>
    </source>
</evidence>
<proteinExistence type="inferred from homology"/>
<dbReference type="InterPro" id="IPR013762">
    <property type="entry name" value="Integrase-like_cat_sf"/>
</dbReference>
<dbReference type="SUPFAM" id="SSF56349">
    <property type="entry name" value="DNA breaking-rejoining enzymes"/>
    <property type="match status" value="1"/>
</dbReference>
<dbReference type="Gene3D" id="1.10.443.10">
    <property type="entry name" value="Intergrase catalytic core"/>
    <property type="match status" value="1"/>
</dbReference>
<evidence type="ECO:0000256" key="4">
    <source>
        <dbReference type="ARBA" id="ARBA00023172"/>
    </source>
</evidence>
<dbReference type="PANTHER" id="PTHR30349">
    <property type="entry name" value="PHAGE INTEGRASE-RELATED"/>
    <property type="match status" value="1"/>
</dbReference>
<comment type="caution">
    <text evidence="6">The sequence shown here is derived from an EMBL/GenBank/DDBJ whole genome shotgun (WGS) entry which is preliminary data.</text>
</comment>
<dbReference type="Pfam" id="PF14659">
    <property type="entry name" value="Phage_int_SAM_3"/>
    <property type="match status" value="1"/>
</dbReference>
<organism evidence="6 7">
    <name type="scientific">Azospirillum himalayense</name>
    <dbReference type="NCBI Taxonomy" id="654847"/>
    <lineage>
        <taxon>Bacteria</taxon>
        <taxon>Pseudomonadati</taxon>
        <taxon>Pseudomonadota</taxon>
        <taxon>Alphaproteobacteria</taxon>
        <taxon>Rhodospirillales</taxon>
        <taxon>Azospirillaceae</taxon>
        <taxon>Azospirillum</taxon>
    </lineage>
</organism>
<keyword evidence="7" id="KW-1185">Reference proteome</keyword>
<evidence type="ECO:0000313" key="7">
    <source>
        <dbReference type="Proteomes" id="UP001596166"/>
    </source>
</evidence>
<dbReference type="RefSeq" id="WP_376994280.1">
    <property type="nucleotide sequence ID" value="NZ_JBHSLC010000007.1"/>
</dbReference>
<keyword evidence="2" id="KW-0229">DNA integration</keyword>